<dbReference type="PROSITE" id="PS50110">
    <property type="entry name" value="RESPONSE_REGULATORY"/>
    <property type="match status" value="1"/>
</dbReference>
<protein>
    <submittedName>
        <fullName evidence="3">Response regulator receiver domain protein</fullName>
    </submittedName>
</protein>
<proteinExistence type="predicted"/>
<reference evidence="3 4" key="1">
    <citation type="submission" date="2019-02" db="EMBL/GenBank/DDBJ databases">
        <title>Deep-cultivation of Planctomycetes and their phenomic and genomic characterization uncovers novel biology.</title>
        <authorList>
            <person name="Wiegand S."/>
            <person name="Jogler M."/>
            <person name="Boedeker C."/>
            <person name="Pinto D."/>
            <person name="Vollmers J."/>
            <person name="Rivas-Marin E."/>
            <person name="Kohn T."/>
            <person name="Peeters S.H."/>
            <person name="Heuer A."/>
            <person name="Rast P."/>
            <person name="Oberbeckmann S."/>
            <person name="Bunk B."/>
            <person name="Jeske O."/>
            <person name="Meyerdierks A."/>
            <person name="Storesund J.E."/>
            <person name="Kallscheuer N."/>
            <person name="Luecker S."/>
            <person name="Lage O.M."/>
            <person name="Pohl T."/>
            <person name="Merkel B.J."/>
            <person name="Hornburger P."/>
            <person name="Mueller R.-W."/>
            <person name="Bruemmer F."/>
            <person name="Labrenz M."/>
            <person name="Spormann A.M."/>
            <person name="Op den Camp H."/>
            <person name="Overmann J."/>
            <person name="Amann R."/>
            <person name="Jetten M.S.M."/>
            <person name="Mascher T."/>
            <person name="Medema M.H."/>
            <person name="Devos D.P."/>
            <person name="Kaster A.-K."/>
            <person name="Ovreas L."/>
            <person name="Rohde M."/>
            <person name="Galperin M.Y."/>
            <person name="Jogler C."/>
        </authorList>
    </citation>
    <scope>NUCLEOTIDE SEQUENCE [LARGE SCALE GENOMIC DNA]</scope>
    <source>
        <strain evidence="3 4">Mal4</strain>
    </source>
</reference>
<feature type="domain" description="Response regulatory" evidence="2">
    <location>
        <begin position="7"/>
        <end position="122"/>
    </location>
</feature>
<evidence type="ECO:0000313" key="3">
    <source>
        <dbReference type="EMBL" id="QDU37875.1"/>
    </source>
</evidence>
<dbReference type="SUPFAM" id="SSF52172">
    <property type="entry name" value="CheY-like"/>
    <property type="match status" value="1"/>
</dbReference>
<evidence type="ECO:0000259" key="2">
    <source>
        <dbReference type="PROSITE" id="PS50110"/>
    </source>
</evidence>
<dbReference type="AlphaFoldDB" id="A0A517Z5Z5"/>
<dbReference type="RefSeq" id="WP_145369143.1">
    <property type="nucleotide sequence ID" value="NZ_CP036275.1"/>
</dbReference>
<evidence type="ECO:0000256" key="1">
    <source>
        <dbReference type="PROSITE-ProRule" id="PRU00169"/>
    </source>
</evidence>
<dbReference type="InterPro" id="IPR001789">
    <property type="entry name" value="Sig_transdc_resp-reg_receiver"/>
</dbReference>
<dbReference type="OrthoDB" id="291953at2"/>
<accession>A0A517Z5Z5</accession>
<dbReference type="EMBL" id="CP036275">
    <property type="protein sequence ID" value="QDU37875.1"/>
    <property type="molecule type" value="Genomic_DNA"/>
</dbReference>
<keyword evidence="4" id="KW-1185">Reference proteome</keyword>
<dbReference type="Gene3D" id="3.40.50.2300">
    <property type="match status" value="1"/>
</dbReference>
<keyword evidence="1" id="KW-0597">Phosphoprotein</keyword>
<organism evidence="3 4">
    <name type="scientific">Maioricimonas rarisocia</name>
    <dbReference type="NCBI Taxonomy" id="2528026"/>
    <lineage>
        <taxon>Bacteria</taxon>
        <taxon>Pseudomonadati</taxon>
        <taxon>Planctomycetota</taxon>
        <taxon>Planctomycetia</taxon>
        <taxon>Planctomycetales</taxon>
        <taxon>Planctomycetaceae</taxon>
        <taxon>Maioricimonas</taxon>
    </lineage>
</organism>
<gene>
    <name evidence="3" type="ORF">Mal4_21920</name>
</gene>
<dbReference type="InterPro" id="IPR011006">
    <property type="entry name" value="CheY-like_superfamily"/>
</dbReference>
<evidence type="ECO:0000313" key="4">
    <source>
        <dbReference type="Proteomes" id="UP000320496"/>
    </source>
</evidence>
<name>A0A517Z5Z5_9PLAN</name>
<dbReference type="GO" id="GO:0000160">
    <property type="term" value="P:phosphorelay signal transduction system"/>
    <property type="evidence" value="ECO:0007669"/>
    <property type="project" value="InterPro"/>
</dbReference>
<feature type="modified residue" description="4-aspartylphosphate" evidence="1">
    <location>
        <position position="58"/>
    </location>
</feature>
<sequence>MSESARKVLILSGDLFFTSSLRSAAESAGFAAEIDAMPNAQRFVPKLASEEYSAVVIDLESPGLDVSKVIEALPAEPRPRTIAFGPHVQVARLEAARQAGCDHVVSRGQISANLATLLTGEA</sequence>
<dbReference type="KEGG" id="mri:Mal4_21920"/>
<dbReference type="Proteomes" id="UP000320496">
    <property type="component" value="Chromosome"/>
</dbReference>